<feature type="domain" description="CN hydrolase" evidence="10">
    <location>
        <begin position="1"/>
        <end position="270"/>
    </location>
</feature>
<feature type="binding site" evidence="7">
    <location>
        <begin position="302"/>
        <end position="309"/>
    </location>
    <ligand>
        <name>ATP</name>
        <dbReference type="ChEBI" id="CHEBI:30616"/>
    </ligand>
</feature>
<dbReference type="InterPro" id="IPR022310">
    <property type="entry name" value="NAD/GMP_synthase"/>
</dbReference>
<feature type="binding site" evidence="7">
    <location>
        <position position="122"/>
    </location>
    <ligand>
        <name>L-glutamine</name>
        <dbReference type="ChEBI" id="CHEBI:58359"/>
    </ligand>
</feature>
<dbReference type="Proteomes" id="UP000316280">
    <property type="component" value="Unassembled WGS sequence"/>
</dbReference>
<keyword evidence="6 7" id="KW-0520">NAD</keyword>
<keyword evidence="3 7" id="KW-0436">Ligase</keyword>
<dbReference type="InterPro" id="IPR014445">
    <property type="entry name" value="Gln-dep_NAD_synthase"/>
</dbReference>
<reference evidence="11 12" key="1">
    <citation type="submission" date="2019-01" db="EMBL/GenBank/DDBJ databases">
        <title>Coherence of Microcystis species and biogeography revealed through population genomics.</title>
        <authorList>
            <person name="Perez-Carrascal O.M."/>
            <person name="Terrat Y."/>
            <person name="Giani A."/>
            <person name="Fortin N."/>
            <person name="Tromas N."/>
            <person name="Shapiro B.J."/>
        </authorList>
    </citation>
    <scope>NUCLEOTIDE SEQUENCE [LARGE SCALE GENOMIC DNA]</scope>
    <source>
        <strain evidence="11">Ma_OC_H_19870700_S124</strain>
    </source>
</reference>
<dbReference type="PANTHER" id="PTHR23090:SF9">
    <property type="entry name" value="GLUTAMINE-DEPENDENT NAD(+) SYNTHETASE"/>
    <property type="match status" value="1"/>
</dbReference>
<dbReference type="NCBIfam" id="TIGR00552">
    <property type="entry name" value="nadE"/>
    <property type="match status" value="1"/>
</dbReference>
<keyword evidence="5 7" id="KW-0067">ATP-binding</keyword>
<comment type="function">
    <text evidence="7">Catalyzes the ATP-dependent amidation of deamido-NAD to form NAD. Uses L-glutamine as a nitrogen source.</text>
</comment>
<organism evidence="11 12">
    <name type="scientific">Microcystis aeruginosa Ma_OC_H_19870700_S124</name>
    <dbReference type="NCBI Taxonomy" id="2486262"/>
    <lineage>
        <taxon>Bacteria</taxon>
        <taxon>Bacillati</taxon>
        <taxon>Cyanobacteriota</taxon>
        <taxon>Cyanophyceae</taxon>
        <taxon>Oscillatoriophycideae</taxon>
        <taxon>Chroococcales</taxon>
        <taxon>Microcystaceae</taxon>
        <taxon>Microcystis</taxon>
    </lineage>
</organism>
<feature type="binding site" evidence="7">
    <location>
        <position position="191"/>
    </location>
    <ligand>
        <name>L-glutamine</name>
        <dbReference type="ChEBI" id="CHEBI:58359"/>
    </ligand>
</feature>
<comment type="caution">
    <text evidence="11">The sequence shown here is derived from an EMBL/GenBank/DDBJ whole genome shotgun (WGS) entry which is preliminary data.</text>
</comment>
<evidence type="ECO:0000256" key="3">
    <source>
        <dbReference type="ARBA" id="ARBA00022598"/>
    </source>
</evidence>
<dbReference type="CDD" id="cd07570">
    <property type="entry name" value="GAT_Gln-NAD-synth"/>
    <property type="match status" value="1"/>
</dbReference>
<dbReference type="Pfam" id="PF02540">
    <property type="entry name" value="NAD_synthase"/>
    <property type="match status" value="1"/>
</dbReference>
<evidence type="ECO:0000256" key="5">
    <source>
        <dbReference type="ARBA" id="ARBA00022840"/>
    </source>
</evidence>
<accession>A0A552AF83</accession>
<comment type="similarity">
    <text evidence="2 7 8">In the C-terminal section; belongs to the NAD synthetase family.</text>
</comment>
<dbReference type="InterPro" id="IPR003010">
    <property type="entry name" value="C-N_Hydrolase"/>
</dbReference>
<evidence type="ECO:0000256" key="9">
    <source>
        <dbReference type="RuleBase" id="RU003811"/>
    </source>
</evidence>
<feature type="active site" description="Nucleophile; for glutaminase activity" evidence="7">
    <location>
        <position position="154"/>
    </location>
</feature>
<dbReference type="PIRSF" id="PIRSF006630">
    <property type="entry name" value="NADS_GAT"/>
    <property type="match status" value="1"/>
</dbReference>
<feature type="active site" description="For glutaminase activity" evidence="7">
    <location>
        <position position="116"/>
    </location>
</feature>
<evidence type="ECO:0000256" key="7">
    <source>
        <dbReference type="HAMAP-Rule" id="MF_02090"/>
    </source>
</evidence>
<dbReference type="GO" id="GO:0008795">
    <property type="term" value="F:NAD+ synthase activity"/>
    <property type="evidence" value="ECO:0007669"/>
    <property type="project" value="UniProtKB-UniRule"/>
</dbReference>
<dbReference type="Gene3D" id="3.40.50.620">
    <property type="entry name" value="HUPs"/>
    <property type="match status" value="1"/>
</dbReference>
<dbReference type="PANTHER" id="PTHR23090">
    <property type="entry name" value="NH 3 /GLUTAMINE-DEPENDENT NAD + SYNTHETASE"/>
    <property type="match status" value="1"/>
</dbReference>
<evidence type="ECO:0000256" key="8">
    <source>
        <dbReference type="PIRNR" id="PIRNR006630"/>
    </source>
</evidence>
<feature type="binding site" evidence="7">
    <location>
        <position position="197"/>
    </location>
    <ligand>
        <name>L-glutamine</name>
        <dbReference type="ChEBI" id="CHEBI:58359"/>
    </ligand>
</feature>
<dbReference type="CDD" id="cd00553">
    <property type="entry name" value="NAD_synthase"/>
    <property type="match status" value="1"/>
</dbReference>
<sequence length="585" mass="64871">MRIAIAQLNPIVGDIEGNAQRILEAAQTAFNQGAELLLTPELSLCGYPPRDLLLNLGFVEKMSRQLQLLSQQLPEKLAVLVGFVEKNPSATVRGEKPLFNSIALLKSQEIKQIFTKRLLPTYDVFDEDRYFASGKESQYFQLTENNVKIGVTICEDVWNDEQFWGQRQYAVNPIADLANLGVDLIVNLSASPYSVGKQKLRESLLSHSATRYNLPIVYVNQVGGNDDLIFDGDSVAFNRQGEVIYRAQAFTSSLELIEFNQDLLPAVIHPLPVDEDEEIYRALVLGVRDYVQKCGFKRVIFGLSGGIDSSLVAAIASDALGKENVLAVMMPSPYSSDHSISDAVALVNNLGIKSEKLAIKEIMTAYDQLLERLFAGTDFGIAEENLQSRIRGNLLMALSNKFGHLLLSTGNKSEMAVGYCTLYGDMNGGLAVIADVPKTRVYSLCRWLNRHGEIIPLNVINKAPSAELKPNQKDQDSLPPYEILDAILALLIDRHQSAEQIIAAGFEPEIVQKVIKLVKNAEFKRKQAPPGLKISDRAFGTGWRMPSYQLSVISYQLSVISYQLSVISYQLSVISYQLSVISYQL</sequence>
<dbReference type="Pfam" id="PF00795">
    <property type="entry name" value="CN_hydrolase"/>
    <property type="match status" value="1"/>
</dbReference>
<dbReference type="GO" id="GO:0005737">
    <property type="term" value="C:cytoplasm"/>
    <property type="evidence" value="ECO:0007669"/>
    <property type="project" value="InterPro"/>
</dbReference>
<feature type="binding site" evidence="7">
    <location>
        <position position="409"/>
    </location>
    <ligand>
        <name>ATP</name>
        <dbReference type="ChEBI" id="CHEBI:30616"/>
    </ligand>
</feature>
<dbReference type="InterPro" id="IPR014729">
    <property type="entry name" value="Rossmann-like_a/b/a_fold"/>
</dbReference>
<dbReference type="Gene3D" id="3.60.110.10">
    <property type="entry name" value="Carbon-nitrogen hydrolase"/>
    <property type="match status" value="1"/>
</dbReference>
<dbReference type="GO" id="GO:0003952">
    <property type="term" value="F:NAD+ synthase (glutamine-hydrolyzing) activity"/>
    <property type="evidence" value="ECO:0007669"/>
    <property type="project" value="UniProtKB-UniRule"/>
</dbReference>
<dbReference type="GO" id="GO:0005524">
    <property type="term" value="F:ATP binding"/>
    <property type="evidence" value="ECO:0007669"/>
    <property type="project" value="UniProtKB-UniRule"/>
</dbReference>
<dbReference type="InterPro" id="IPR003694">
    <property type="entry name" value="NAD_synthase"/>
</dbReference>
<evidence type="ECO:0000259" key="10">
    <source>
        <dbReference type="PROSITE" id="PS50263"/>
    </source>
</evidence>
<dbReference type="GO" id="GO:0009435">
    <property type="term" value="P:NAD+ biosynthetic process"/>
    <property type="evidence" value="ECO:0007669"/>
    <property type="project" value="UniProtKB-UniRule"/>
</dbReference>
<evidence type="ECO:0000256" key="2">
    <source>
        <dbReference type="ARBA" id="ARBA00007145"/>
    </source>
</evidence>
<dbReference type="SUPFAM" id="SSF52402">
    <property type="entry name" value="Adenine nucleotide alpha hydrolases-like"/>
    <property type="match status" value="1"/>
</dbReference>
<dbReference type="EC" id="6.3.5.1" evidence="7 8"/>
<name>A0A552AF83_MICAE</name>
<protein>
    <recommendedName>
        <fullName evidence="7 8">Glutamine-dependent NAD(+) synthetase</fullName>
        <ecNumber evidence="7 8">6.3.5.1</ecNumber>
    </recommendedName>
    <alternativeName>
        <fullName evidence="7 8">NAD(+) synthase [glutamine-hydrolyzing]</fullName>
    </alternativeName>
</protein>
<comment type="catalytic activity">
    <reaction evidence="7 8">
        <text>deamido-NAD(+) + L-glutamine + ATP + H2O = L-glutamate + AMP + diphosphate + NAD(+) + H(+)</text>
        <dbReference type="Rhea" id="RHEA:24384"/>
        <dbReference type="ChEBI" id="CHEBI:15377"/>
        <dbReference type="ChEBI" id="CHEBI:15378"/>
        <dbReference type="ChEBI" id="CHEBI:29985"/>
        <dbReference type="ChEBI" id="CHEBI:30616"/>
        <dbReference type="ChEBI" id="CHEBI:33019"/>
        <dbReference type="ChEBI" id="CHEBI:57540"/>
        <dbReference type="ChEBI" id="CHEBI:58359"/>
        <dbReference type="ChEBI" id="CHEBI:58437"/>
        <dbReference type="ChEBI" id="CHEBI:456215"/>
        <dbReference type="EC" id="6.3.5.1"/>
    </reaction>
</comment>
<dbReference type="PROSITE" id="PS50263">
    <property type="entry name" value="CN_HYDROLASE"/>
    <property type="match status" value="1"/>
</dbReference>
<comment type="similarity">
    <text evidence="9">Belongs to the NAD synthetase family.</text>
</comment>
<evidence type="ECO:0000313" key="11">
    <source>
        <dbReference type="EMBL" id="TRT84120.1"/>
    </source>
</evidence>
<comment type="caution">
    <text evidence="7">Lacks conserved residue(s) required for the propagation of feature annotation.</text>
</comment>
<evidence type="ECO:0000313" key="12">
    <source>
        <dbReference type="Proteomes" id="UP000316280"/>
    </source>
</evidence>
<evidence type="ECO:0000256" key="6">
    <source>
        <dbReference type="ARBA" id="ARBA00023027"/>
    </source>
</evidence>
<feature type="active site" description="Proton acceptor; for glutaminase activity" evidence="7">
    <location>
        <position position="41"/>
    </location>
</feature>
<feature type="binding site" evidence="7">
    <location>
        <position position="414"/>
    </location>
    <ligand>
        <name>deamido-NAD(+)</name>
        <dbReference type="ChEBI" id="CHEBI:58437"/>
        <note>ligand shared between two neighboring subunits</note>
    </ligand>
</feature>
<evidence type="ECO:0000256" key="1">
    <source>
        <dbReference type="ARBA" id="ARBA00005188"/>
    </source>
</evidence>
<dbReference type="SUPFAM" id="SSF56317">
    <property type="entry name" value="Carbon-nitrogen hydrolase"/>
    <property type="match status" value="1"/>
</dbReference>
<proteinExistence type="inferred from homology"/>
<dbReference type="GO" id="GO:0004359">
    <property type="term" value="F:glutaminase activity"/>
    <property type="evidence" value="ECO:0007669"/>
    <property type="project" value="InterPro"/>
</dbReference>
<dbReference type="NCBIfam" id="NF010588">
    <property type="entry name" value="PRK13981.1"/>
    <property type="match status" value="1"/>
</dbReference>
<comment type="pathway">
    <text evidence="1 7 8">Cofactor biosynthesis; NAD(+) biosynthesis; NAD(+) from deamido-NAD(+) (L-Gln route): step 1/1.</text>
</comment>
<dbReference type="InterPro" id="IPR036526">
    <property type="entry name" value="C-N_Hydrolase_sf"/>
</dbReference>
<dbReference type="UniPathway" id="UPA00253">
    <property type="reaction ID" value="UER00334"/>
</dbReference>
<dbReference type="EMBL" id="SFBR01000144">
    <property type="protein sequence ID" value="TRT84120.1"/>
    <property type="molecule type" value="Genomic_DNA"/>
</dbReference>
<dbReference type="FunFam" id="3.40.50.620:FF:000106">
    <property type="entry name" value="Glutamine-dependent NAD(+) synthetase"/>
    <property type="match status" value="1"/>
</dbReference>
<feature type="binding site" evidence="7">
    <location>
        <position position="385"/>
    </location>
    <ligand>
        <name>deamido-NAD(+)</name>
        <dbReference type="ChEBI" id="CHEBI:58437"/>
        <note>ligand shared between two neighboring subunits</note>
    </ligand>
</feature>
<evidence type="ECO:0000256" key="4">
    <source>
        <dbReference type="ARBA" id="ARBA00022741"/>
    </source>
</evidence>
<keyword evidence="4 7" id="KW-0547">Nucleotide-binding</keyword>
<dbReference type="AlphaFoldDB" id="A0A552AF83"/>
<gene>
    <name evidence="7" type="primary">nadE</name>
    <name evidence="11" type="ORF">EWV63_16095</name>
</gene>
<dbReference type="HAMAP" id="MF_02090">
    <property type="entry name" value="NadE_glutamine_dep"/>
    <property type="match status" value="1"/>
</dbReference>
<feature type="binding site" evidence="7">
    <location>
        <position position="524"/>
    </location>
    <ligand>
        <name>deamido-NAD(+)</name>
        <dbReference type="ChEBI" id="CHEBI:58437"/>
        <note>ligand shared between two neighboring subunits</note>
    </ligand>
</feature>